<keyword evidence="1" id="KW-0808">Transferase</keyword>
<dbReference type="RefSeq" id="WP_073113194.1">
    <property type="nucleotide sequence ID" value="NZ_FQZY01000103.1"/>
</dbReference>
<proteinExistence type="predicted"/>
<keyword evidence="2" id="KW-1185">Reference proteome</keyword>
<reference evidence="1 2" key="1">
    <citation type="submission" date="2016-11" db="EMBL/GenBank/DDBJ databases">
        <authorList>
            <person name="Jaros S."/>
            <person name="Januszkiewicz K."/>
            <person name="Wedrychowicz H."/>
        </authorList>
    </citation>
    <scope>NUCLEOTIDE SEQUENCE [LARGE SCALE GENOMIC DNA]</scope>
    <source>
        <strain evidence="1 2">DSM 15480</strain>
    </source>
</reference>
<dbReference type="Proteomes" id="UP000184301">
    <property type="component" value="Unassembled WGS sequence"/>
</dbReference>
<dbReference type="AlphaFoldDB" id="A0A1M6W5U2"/>
<protein>
    <submittedName>
        <fullName evidence="1">Site-specific DNA-methyltransferase (Adenine-specific)/adenine-specific DNA-methyltransferase</fullName>
    </submittedName>
</protein>
<evidence type="ECO:0000313" key="1">
    <source>
        <dbReference type="EMBL" id="SHK89160.1"/>
    </source>
</evidence>
<dbReference type="GO" id="GO:0032259">
    <property type="term" value="P:methylation"/>
    <property type="evidence" value="ECO:0007669"/>
    <property type="project" value="UniProtKB-KW"/>
</dbReference>
<organism evidence="1 2">
    <name type="scientific">Hespellia stercorisuis DSM 15480</name>
    <dbReference type="NCBI Taxonomy" id="1121950"/>
    <lineage>
        <taxon>Bacteria</taxon>
        <taxon>Bacillati</taxon>
        <taxon>Bacillota</taxon>
        <taxon>Clostridia</taxon>
        <taxon>Lachnospirales</taxon>
        <taxon>Lachnospiraceae</taxon>
        <taxon>Hespellia</taxon>
    </lineage>
</organism>
<accession>A0A1M6W5U2</accession>
<sequence>MINKEDIDYIISCLSNGETIPEEYKSVLFPTKNKEYELNYAGKMRKEDVLSDTDEVSKVPLQIDRTFGEVEENEWRNLLIFGDNFQILKSCNCSEPPWGTN</sequence>
<evidence type="ECO:0000313" key="2">
    <source>
        <dbReference type="Proteomes" id="UP000184301"/>
    </source>
</evidence>
<dbReference type="EMBL" id="FQZY01000103">
    <property type="protein sequence ID" value="SHK89160.1"/>
    <property type="molecule type" value="Genomic_DNA"/>
</dbReference>
<dbReference type="GO" id="GO:0008168">
    <property type="term" value="F:methyltransferase activity"/>
    <property type="evidence" value="ECO:0007669"/>
    <property type="project" value="UniProtKB-KW"/>
</dbReference>
<name>A0A1M6W5U2_9FIRM</name>
<gene>
    <name evidence="1" type="ORF">SAMN02745243_03946</name>
</gene>
<keyword evidence="1" id="KW-0489">Methyltransferase</keyword>